<reference evidence="7" key="2">
    <citation type="submission" date="2025-08" db="UniProtKB">
        <authorList>
            <consortium name="Ensembl"/>
        </authorList>
    </citation>
    <scope>IDENTIFICATION</scope>
</reference>
<dbReference type="FunCoup" id="H2ZWE6">
    <property type="interactions" value="11"/>
</dbReference>
<comment type="similarity">
    <text evidence="2">Belongs to the mesothelin family.</text>
</comment>
<reference evidence="8" key="1">
    <citation type="submission" date="2011-08" db="EMBL/GenBank/DDBJ databases">
        <title>The draft genome of Latimeria chalumnae.</title>
        <authorList>
            <person name="Di Palma F."/>
            <person name="Alfoldi J."/>
            <person name="Johnson J."/>
            <person name="Berlin A."/>
            <person name="Gnerre S."/>
            <person name="Jaffe D."/>
            <person name="MacCallum I."/>
            <person name="Young S."/>
            <person name="Walker B.J."/>
            <person name="Lander E."/>
            <person name="Lindblad-Toh K."/>
        </authorList>
    </citation>
    <scope>NUCLEOTIDE SEQUENCE [LARGE SCALE GENOMIC DNA]</scope>
    <source>
        <strain evidence="8">Wild caught</strain>
    </source>
</reference>
<evidence type="ECO:0000256" key="6">
    <source>
        <dbReference type="ARBA" id="ARBA00023180"/>
    </source>
</evidence>
<dbReference type="GO" id="GO:0016020">
    <property type="term" value="C:membrane"/>
    <property type="evidence" value="ECO:0007669"/>
    <property type="project" value="UniProtKB-SubCell"/>
</dbReference>
<organism evidence="7 8">
    <name type="scientific">Latimeria chalumnae</name>
    <name type="common">Coelacanth</name>
    <dbReference type="NCBI Taxonomy" id="7897"/>
    <lineage>
        <taxon>Eukaryota</taxon>
        <taxon>Metazoa</taxon>
        <taxon>Chordata</taxon>
        <taxon>Craniata</taxon>
        <taxon>Vertebrata</taxon>
        <taxon>Euteleostomi</taxon>
        <taxon>Coelacanthiformes</taxon>
        <taxon>Coelacanthidae</taxon>
        <taxon>Latimeria</taxon>
    </lineage>
</organism>
<dbReference type="Pfam" id="PF06060">
    <property type="entry name" value="Mesothelin"/>
    <property type="match status" value="1"/>
</dbReference>
<evidence type="ECO:0008006" key="9">
    <source>
        <dbReference type="Google" id="ProtNLM"/>
    </source>
</evidence>
<dbReference type="HOGENOM" id="CLU_014552_3_0_1"/>
<dbReference type="eggNOG" id="ENOG502QRX1">
    <property type="taxonomic scope" value="Eukaryota"/>
</dbReference>
<evidence type="ECO:0000256" key="2">
    <source>
        <dbReference type="ARBA" id="ARBA00011016"/>
    </source>
</evidence>
<dbReference type="GO" id="GO:0009986">
    <property type="term" value="C:cell surface"/>
    <property type="evidence" value="ECO:0007669"/>
    <property type="project" value="TreeGrafter"/>
</dbReference>
<evidence type="ECO:0000256" key="1">
    <source>
        <dbReference type="ARBA" id="ARBA00004370"/>
    </source>
</evidence>
<keyword evidence="3" id="KW-0732">Signal</keyword>
<reference evidence="7" key="3">
    <citation type="submission" date="2025-09" db="UniProtKB">
        <authorList>
            <consortium name="Ensembl"/>
        </authorList>
    </citation>
    <scope>IDENTIFICATION</scope>
</reference>
<comment type="subcellular location">
    <subcellularLocation>
        <location evidence="1">Membrane</location>
    </subcellularLocation>
</comment>
<evidence type="ECO:0000256" key="3">
    <source>
        <dbReference type="ARBA" id="ARBA00022729"/>
    </source>
</evidence>
<dbReference type="Gene3D" id="1.20.970.40">
    <property type="match status" value="1"/>
</dbReference>
<dbReference type="OMA" id="GANICTL"/>
<evidence type="ECO:0000256" key="5">
    <source>
        <dbReference type="ARBA" id="ARBA00023136"/>
    </source>
</evidence>
<evidence type="ECO:0000313" key="7">
    <source>
        <dbReference type="Ensembl" id="ENSLACP00000001717.1"/>
    </source>
</evidence>
<accession>H2ZWE6</accession>
<name>H2ZWE6_LATCH</name>
<keyword evidence="8" id="KW-1185">Reference proteome</keyword>
<sequence length="532" mass="58328">RLSPSILQGFSCKAVNSLNISESTKLIKTFKGKDIDLKVTQLSCMAKLAAPTGIPAESELVSYPPDVLLAMDTSKLNSSNCRSFFKIAGKGAFKVFGENSAKSMKLLKDAIKCLGITNSISKGDLAILNNLVCGLNGNIIENSDPSIVDLLKTCKLTSDQKSSVIKLLKSGNTTFGDTSEWTVITLKSLGILPLYFGNDIWSNIKQDTTIAFLKYVLENLEADGITMETKATFLSNFLPSNSTLATGHECFSTGCTVGKITRSTILKSEFPVHYDFNQFDLCLDNDVLLANLAALANKPLPESYLQIIKTKLDQEYPSGTVPEDHLKLLRSIARNYSVFEIRNWNITSVDTLASLMNSKDLKWEDSPASTIITKYLKFGGKLDAVTLKTIGGQYLCTLNESQINTITSASVRDTGVLVISTCLQSKKNKIYLLSKNAFEDKSNDTTVYYNLIRTYLSGAPVSDLKALAVKNINMDIETFMSLNPTEILKLTVHDVKGMLGRNLVDLKEHETDSTVSEWINSQSQSALDTLGI</sequence>
<dbReference type="PANTHER" id="PTHR23412">
    <property type="entry name" value="STEREOCILIN RELATED"/>
    <property type="match status" value="1"/>
</dbReference>
<dbReference type="InterPro" id="IPR010335">
    <property type="entry name" value="Mesothelin"/>
</dbReference>
<dbReference type="EMBL" id="AFYH01237576">
    <property type="status" value="NOT_ANNOTATED_CDS"/>
    <property type="molecule type" value="Genomic_DNA"/>
</dbReference>
<proteinExistence type="inferred from homology"/>
<keyword evidence="6" id="KW-0325">Glycoprotein</keyword>
<dbReference type="Ensembl" id="ENSLACT00000001730.1">
    <property type="protein sequence ID" value="ENSLACP00000001717.1"/>
    <property type="gene ID" value="ENSLACG00000001536.1"/>
</dbReference>
<keyword evidence="5" id="KW-0472">Membrane</keyword>
<evidence type="ECO:0000313" key="8">
    <source>
        <dbReference type="Proteomes" id="UP000008672"/>
    </source>
</evidence>
<dbReference type="InParanoid" id="H2ZWE6"/>
<dbReference type="InterPro" id="IPR026664">
    <property type="entry name" value="Stereocilin-rel"/>
</dbReference>
<keyword evidence="4" id="KW-0130">Cell adhesion</keyword>
<evidence type="ECO:0000256" key="4">
    <source>
        <dbReference type="ARBA" id="ARBA00022889"/>
    </source>
</evidence>
<dbReference type="GO" id="GO:0007160">
    <property type="term" value="P:cell-matrix adhesion"/>
    <property type="evidence" value="ECO:0007669"/>
    <property type="project" value="TreeGrafter"/>
</dbReference>
<protein>
    <recommendedName>
        <fullName evidence="9">Mesothelin</fullName>
    </recommendedName>
</protein>
<dbReference type="AlphaFoldDB" id="H2ZWE6"/>
<dbReference type="PANTHER" id="PTHR23412:SF6">
    <property type="entry name" value="MESOTHELIN"/>
    <property type="match status" value="1"/>
</dbReference>
<dbReference type="EMBL" id="AFYH01237577">
    <property type="status" value="NOT_ANNOTATED_CDS"/>
    <property type="molecule type" value="Genomic_DNA"/>
</dbReference>
<dbReference type="Proteomes" id="UP000008672">
    <property type="component" value="Unassembled WGS sequence"/>
</dbReference>
<dbReference type="GeneTree" id="ENSGT00950000182957"/>
<dbReference type="EMBL" id="AFYH01237575">
    <property type="status" value="NOT_ANNOTATED_CDS"/>
    <property type="molecule type" value="Genomic_DNA"/>
</dbReference>